<gene>
    <name evidence="11" type="ORF">SADUNF_Sadunf15G0053500</name>
</gene>
<evidence type="ECO:0000256" key="6">
    <source>
        <dbReference type="ARBA" id="ARBA00023125"/>
    </source>
</evidence>
<sequence length="606" mass="66790">MESGRYVLGGKGHVSIGATSSSYTFSRSKNVLMSCDLKNQSNFEYDFLVSGSQAVENGARRELGYHQMIEKHEPDSSIRDALTTKVPSRKNTKSFMVTPNSFTLEDDSTSKLSSTVMESDCRVSAFIDLNLVRFGDPRDVQNCRRISKSASIVFPSESSAPPRRYRAGMNSYAACCQVYDCNKDLSSSKQYHKRYKVCEVHSKTAKVIVNGIEQRFCQQCSRFHLLAEFDDSKRSCRKRLAGHNERRRKPQVGLQSGRTGRLFHSYSDIIQISCSRVCSSLKCHSKTCFKYPNGTTQVANPIIAFSIIAGKKIGSEPFELHGFSSRRIHGNALTTASFICHDILQSGLSHPNKYGANDWCKRVKIEDGTGSPSSAIPITNTYLHSKSLFPSNNFEKIFPTFHEDGANTASGSINESTNRYQDVMGGRTSSSHSFLQDTSLVNNELTAFDTASTIQELSGITASGCACSLLSSQSQNSSSHSPGIPMAHQLAFSCRNTCYSMDQIIGASSQASSSEVPNKFPSWVTSSVEGSHLVPLPISDNSHVVNFDVTDGVYHGSHFFNAKDHPGSEDDTTTDLVQLSSQLQRVEHQKQSMQEKQEMILSVAPT</sequence>
<dbReference type="GO" id="GO:0003677">
    <property type="term" value="F:DNA binding"/>
    <property type="evidence" value="ECO:0007669"/>
    <property type="project" value="UniProtKB-KW"/>
</dbReference>
<keyword evidence="4" id="KW-0862">Zinc</keyword>
<dbReference type="AlphaFoldDB" id="A0A835JE34"/>
<accession>A0A835JE34</accession>
<evidence type="ECO:0000256" key="4">
    <source>
        <dbReference type="ARBA" id="ARBA00022833"/>
    </source>
</evidence>
<evidence type="ECO:0000313" key="12">
    <source>
        <dbReference type="Proteomes" id="UP000657918"/>
    </source>
</evidence>
<comment type="subcellular location">
    <subcellularLocation>
        <location evidence="1">Nucleus</location>
    </subcellularLocation>
</comment>
<dbReference type="Gene3D" id="4.10.1100.10">
    <property type="entry name" value="Transcription factor, SBP-box domain"/>
    <property type="match status" value="1"/>
</dbReference>
<dbReference type="OrthoDB" id="514967at2759"/>
<reference evidence="11 12" key="1">
    <citation type="submission" date="2020-10" db="EMBL/GenBank/DDBJ databases">
        <title>Plant Genome Project.</title>
        <authorList>
            <person name="Zhang R.-G."/>
        </authorList>
    </citation>
    <scope>NUCLEOTIDE SEQUENCE [LARGE SCALE GENOMIC DNA]</scope>
    <source>
        <strain evidence="11">FAFU-HL-1</strain>
        <tissue evidence="11">Leaf</tissue>
    </source>
</reference>
<evidence type="ECO:0000256" key="8">
    <source>
        <dbReference type="ARBA" id="ARBA00023242"/>
    </source>
</evidence>
<comment type="caution">
    <text evidence="11">The sequence shown here is derived from an EMBL/GenBank/DDBJ whole genome shotgun (WGS) entry which is preliminary data.</text>
</comment>
<keyword evidence="8" id="KW-0539">Nucleus</keyword>
<keyword evidence="7" id="KW-0804">Transcription</keyword>
<evidence type="ECO:0000256" key="3">
    <source>
        <dbReference type="ARBA" id="ARBA00022771"/>
    </source>
</evidence>
<keyword evidence="12" id="KW-1185">Reference proteome</keyword>
<evidence type="ECO:0000256" key="5">
    <source>
        <dbReference type="ARBA" id="ARBA00023015"/>
    </source>
</evidence>
<feature type="domain" description="SBP-type" evidence="10">
    <location>
        <begin position="173"/>
        <end position="250"/>
    </location>
</feature>
<dbReference type="PANTHER" id="PTHR31251:SF194">
    <property type="entry name" value="SBP-TYPE DOMAIN-CONTAINING PROTEIN"/>
    <property type="match status" value="1"/>
</dbReference>
<protein>
    <recommendedName>
        <fullName evidence="10">SBP-type domain-containing protein</fullName>
    </recommendedName>
</protein>
<keyword evidence="6" id="KW-0238">DNA-binding</keyword>
<keyword evidence="3 9" id="KW-0863">Zinc-finger</keyword>
<dbReference type="GO" id="GO:0008270">
    <property type="term" value="F:zinc ion binding"/>
    <property type="evidence" value="ECO:0007669"/>
    <property type="project" value="UniProtKB-KW"/>
</dbReference>
<dbReference type="GO" id="GO:0005634">
    <property type="term" value="C:nucleus"/>
    <property type="evidence" value="ECO:0007669"/>
    <property type="project" value="UniProtKB-SubCell"/>
</dbReference>
<name>A0A835JE34_9ROSI</name>
<keyword evidence="5" id="KW-0805">Transcription regulation</keyword>
<evidence type="ECO:0000256" key="2">
    <source>
        <dbReference type="ARBA" id="ARBA00022723"/>
    </source>
</evidence>
<evidence type="ECO:0000256" key="7">
    <source>
        <dbReference type="ARBA" id="ARBA00023163"/>
    </source>
</evidence>
<dbReference type="PROSITE" id="PS51141">
    <property type="entry name" value="ZF_SBP"/>
    <property type="match status" value="1"/>
</dbReference>
<dbReference type="InterPro" id="IPR044817">
    <property type="entry name" value="SBP-like"/>
</dbReference>
<organism evidence="11 12">
    <name type="scientific">Salix dunnii</name>
    <dbReference type="NCBI Taxonomy" id="1413687"/>
    <lineage>
        <taxon>Eukaryota</taxon>
        <taxon>Viridiplantae</taxon>
        <taxon>Streptophyta</taxon>
        <taxon>Embryophyta</taxon>
        <taxon>Tracheophyta</taxon>
        <taxon>Spermatophyta</taxon>
        <taxon>Magnoliopsida</taxon>
        <taxon>eudicotyledons</taxon>
        <taxon>Gunneridae</taxon>
        <taxon>Pentapetalae</taxon>
        <taxon>rosids</taxon>
        <taxon>fabids</taxon>
        <taxon>Malpighiales</taxon>
        <taxon>Salicaceae</taxon>
        <taxon>Saliceae</taxon>
        <taxon>Salix</taxon>
    </lineage>
</organism>
<evidence type="ECO:0000256" key="9">
    <source>
        <dbReference type="PROSITE-ProRule" id="PRU00470"/>
    </source>
</evidence>
<dbReference type="FunFam" id="4.10.1100.10:FF:000001">
    <property type="entry name" value="Squamosa promoter-binding-like protein 14"/>
    <property type="match status" value="1"/>
</dbReference>
<proteinExistence type="predicted"/>
<keyword evidence="2" id="KW-0479">Metal-binding</keyword>
<evidence type="ECO:0000256" key="1">
    <source>
        <dbReference type="ARBA" id="ARBA00004123"/>
    </source>
</evidence>
<dbReference type="InterPro" id="IPR004333">
    <property type="entry name" value="SBP_dom"/>
</dbReference>
<evidence type="ECO:0000313" key="11">
    <source>
        <dbReference type="EMBL" id="KAF9667726.1"/>
    </source>
</evidence>
<dbReference type="EMBL" id="JADGMS010000015">
    <property type="protein sequence ID" value="KAF9667726.1"/>
    <property type="molecule type" value="Genomic_DNA"/>
</dbReference>
<dbReference type="SUPFAM" id="SSF103612">
    <property type="entry name" value="SBT domain"/>
    <property type="match status" value="1"/>
</dbReference>
<evidence type="ECO:0000259" key="10">
    <source>
        <dbReference type="PROSITE" id="PS51141"/>
    </source>
</evidence>
<dbReference type="PANTHER" id="PTHR31251">
    <property type="entry name" value="SQUAMOSA PROMOTER-BINDING-LIKE PROTEIN 4"/>
    <property type="match status" value="1"/>
</dbReference>
<dbReference type="InterPro" id="IPR036893">
    <property type="entry name" value="SBP_sf"/>
</dbReference>
<dbReference type="Proteomes" id="UP000657918">
    <property type="component" value="Unassembled WGS sequence"/>
</dbReference>
<dbReference type="Pfam" id="PF03110">
    <property type="entry name" value="SBP"/>
    <property type="match status" value="1"/>
</dbReference>